<dbReference type="AlphaFoldDB" id="A0A8X6PA16"/>
<evidence type="ECO:0000313" key="1">
    <source>
        <dbReference type="EMBL" id="GFT53826.1"/>
    </source>
</evidence>
<reference evidence="1" key="1">
    <citation type="submission" date="2020-08" db="EMBL/GenBank/DDBJ databases">
        <title>Multicomponent nature underlies the extraordinary mechanical properties of spider dragline silk.</title>
        <authorList>
            <person name="Kono N."/>
            <person name="Nakamura H."/>
            <person name="Mori M."/>
            <person name="Yoshida Y."/>
            <person name="Ohtoshi R."/>
            <person name="Malay A.D."/>
            <person name="Moran D.A.P."/>
            <person name="Tomita M."/>
            <person name="Numata K."/>
            <person name="Arakawa K."/>
        </authorList>
    </citation>
    <scope>NUCLEOTIDE SEQUENCE</scope>
</reference>
<dbReference type="EMBL" id="BMAW01017409">
    <property type="protein sequence ID" value="GFT53826.1"/>
    <property type="molecule type" value="Genomic_DNA"/>
</dbReference>
<evidence type="ECO:0000313" key="2">
    <source>
        <dbReference type="Proteomes" id="UP000887013"/>
    </source>
</evidence>
<organism evidence="1 2">
    <name type="scientific">Nephila pilipes</name>
    <name type="common">Giant wood spider</name>
    <name type="synonym">Nephila maculata</name>
    <dbReference type="NCBI Taxonomy" id="299642"/>
    <lineage>
        <taxon>Eukaryota</taxon>
        <taxon>Metazoa</taxon>
        <taxon>Ecdysozoa</taxon>
        <taxon>Arthropoda</taxon>
        <taxon>Chelicerata</taxon>
        <taxon>Arachnida</taxon>
        <taxon>Araneae</taxon>
        <taxon>Araneomorphae</taxon>
        <taxon>Entelegynae</taxon>
        <taxon>Araneoidea</taxon>
        <taxon>Nephilidae</taxon>
        <taxon>Nephila</taxon>
    </lineage>
</organism>
<protein>
    <submittedName>
        <fullName evidence="1">Uncharacterized protein</fullName>
    </submittedName>
</protein>
<dbReference type="Proteomes" id="UP000887013">
    <property type="component" value="Unassembled WGS sequence"/>
</dbReference>
<accession>A0A8X6PA16</accession>
<comment type="caution">
    <text evidence="1">The sequence shown here is derived from an EMBL/GenBank/DDBJ whole genome shotgun (WGS) entry which is preliminary data.</text>
</comment>
<gene>
    <name evidence="1" type="ORF">NPIL_578381</name>
</gene>
<keyword evidence="2" id="KW-1185">Reference proteome</keyword>
<proteinExistence type="predicted"/>
<name>A0A8X6PA16_NEPPI</name>
<sequence length="69" mass="7984">MSVTFNVCWRQEGWLGSEEEQERLQEDAWLAHTWAMVGPRKPVAEDRNRGKGSFLFVPQILWTMDGGFA</sequence>